<comment type="subunit">
    <text evidence="2 10">Homodimer.</text>
</comment>
<comment type="similarity">
    <text evidence="1 10 11">Belongs to the HAM1 NTPase family.</text>
</comment>
<dbReference type="FunFam" id="3.90.950.10:FF:000001">
    <property type="entry name" value="dITP/XTP pyrophosphatase"/>
    <property type="match status" value="1"/>
</dbReference>
<comment type="cofactor">
    <cofactor evidence="10">
        <name>Mg(2+)</name>
        <dbReference type="ChEBI" id="CHEBI:18420"/>
    </cofactor>
    <text evidence="10">Binds 1 Mg(2+) ion per subunit.</text>
</comment>
<dbReference type="GO" id="GO:0000166">
    <property type="term" value="F:nucleotide binding"/>
    <property type="evidence" value="ECO:0007669"/>
    <property type="project" value="UniProtKB-KW"/>
</dbReference>
<keyword evidence="7 10" id="KW-0546">Nucleotide metabolism</keyword>
<dbReference type="EMBL" id="QOUX01000046">
    <property type="protein sequence ID" value="RXI98463.1"/>
    <property type="molecule type" value="Genomic_DNA"/>
</dbReference>
<dbReference type="GO" id="GO:0017111">
    <property type="term" value="F:ribonucleoside triphosphate phosphatase activity"/>
    <property type="evidence" value="ECO:0007669"/>
    <property type="project" value="InterPro"/>
</dbReference>
<keyword evidence="5 10" id="KW-0378">Hydrolase</keyword>
<dbReference type="PANTHER" id="PTHR11067:SF9">
    <property type="entry name" value="INOSINE TRIPHOSPHATE PYROPHOSPHATASE"/>
    <property type="match status" value="1"/>
</dbReference>
<dbReference type="Proteomes" id="UP000290649">
    <property type="component" value="Unassembled WGS sequence"/>
</dbReference>
<comment type="caution">
    <text evidence="10">Lacks conserved residue(s) required for the propagation of feature annotation.</text>
</comment>
<evidence type="ECO:0000256" key="9">
    <source>
        <dbReference type="ARBA" id="ARBA00052017"/>
    </source>
</evidence>
<dbReference type="HAMAP" id="MF_01405">
    <property type="entry name" value="Non_canon_purine_NTPase"/>
    <property type="match status" value="1"/>
</dbReference>
<sequence>MNEILIATKNQGKVREFEDLFGQFGYRIKSLLDIKNAVDVVEDGATFQENALKKAETIANQFQIPTIADDSGLIVDALNGRPGVYSARYAGEGKNDLANLKKVLEELKDVPQIERAARFHCSLALAIPGKQTVVVDGTCEGFITKEPIGDQGFGYDPIMLIPSLGKTMAQLTKQEKNAISHRSVALKGLAELLSNAVLK</sequence>
<evidence type="ECO:0000256" key="3">
    <source>
        <dbReference type="ARBA" id="ARBA00022723"/>
    </source>
</evidence>
<dbReference type="InterPro" id="IPR002637">
    <property type="entry name" value="RdgB/HAM1"/>
</dbReference>
<evidence type="ECO:0000313" key="12">
    <source>
        <dbReference type="EMBL" id="RXI98463.1"/>
    </source>
</evidence>
<protein>
    <recommendedName>
        <fullName evidence="10">dITP/XTP pyrophosphatase</fullName>
        <ecNumber evidence="10">3.6.1.66</ecNumber>
    </recommendedName>
    <alternativeName>
        <fullName evidence="10">Non-canonical purine NTP pyrophosphatase</fullName>
    </alternativeName>
    <alternativeName>
        <fullName evidence="10">Non-standard purine NTP pyrophosphatase</fullName>
    </alternativeName>
    <alternativeName>
        <fullName evidence="10">Nucleoside-triphosphate diphosphatase</fullName>
    </alternativeName>
    <alternativeName>
        <fullName evidence="10">Nucleoside-triphosphate pyrophosphatase</fullName>
        <shortName evidence="10">NTPase</shortName>
    </alternativeName>
</protein>
<dbReference type="InterPro" id="IPR020922">
    <property type="entry name" value="dITP/XTP_pyrophosphatase"/>
</dbReference>
<keyword evidence="3 10" id="KW-0479">Metal-binding</keyword>
<dbReference type="RefSeq" id="WP_129079818.1">
    <property type="nucleotide sequence ID" value="NZ_QOUX01000046.1"/>
</dbReference>
<name>A0A4Q0VPX1_9BACI</name>
<dbReference type="Pfam" id="PF01725">
    <property type="entry name" value="Ham1p_like"/>
    <property type="match status" value="1"/>
</dbReference>
<dbReference type="NCBIfam" id="NF011397">
    <property type="entry name" value="PRK14822.1"/>
    <property type="match status" value="1"/>
</dbReference>
<dbReference type="NCBIfam" id="TIGR00042">
    <property type="entry name" value="RdgB/HAM1 family non-canonical purine NTP pyrophosphatase"/>
    <property type="match status" value="1"/>
</dbReference>
<keyword evidence="4 10" id="KW-0547">Nucleotide-binding</keyword>
<proteinExistence type="inferred from homology"/>
<evidence type="ECO:0000256" key="11">
    <source>
        <dbReference type="RuleBase" id="RU003781"/>
    </source>
</evidence>
<dbReference type="Gene3D" id="3.90.950.10">
    <property type="match status" value="1"/>
</dbReference>
<comment type="caution">
    <text evidence="12">The sequence shown here is derived from an EMBL/GenBank/DDBJ whole genome shotgun (WGS) entry which is preliminary data.</text>
</comment>
<organism evidence="12 13">
    <name type="scientific">Anaerobacillus alkaliphilus</name>
    <dbReference type="NCBI Taxonomy" id="1548597"/>
    <lineage>
        <taxon>Bacteria</taxon>
        <taxon>Bacillati</taxon>
        <taxon>Bacillota</taxon>
        <taxon>Bacilli</taxon>
        <taxon>Bacillales</taxon>
        <taxon>Bacillaceae</taxon>
        <taxon>Anaerobacillus</taxon>
    </lineage>
</organism>
<dbReference type="CDD" id="cd00515">
    <property type="entry name" value="HAM1"/>
    <property type="match status" value="1"/>
</dbReference>
<reference evidence="12 13" key="1">
    <citation type="journal article" date="2019" name="Int. J. Syst. Evol. Microbiol.">
        <title>Anaerobacillus alkaliphilus sp. nov., a novel alkaliphilic and moderately halophilic bacterium.</title>
        <authorList>
            <person name="Borsodi A.K."/>
            <person name="Aszalos J.M."/>
            <person name="Bihari P."/>
            <person name="Nagy I."/>
            <person name="Schumann P."/>
            <person name="Sproer C."/>
            <person name="Kovacs A.L."/>
            <person name="Boka K."/>
            <person name="Dobosy P."/>
            <person name="Ovari M."/>
            <person name="Szili-Kovacs T."/>
            <person name="Toth E."/>
        </authorList>
    </citation>
    <scope>NUCLEOTIDE SEQUENCE [LARGE SCALE GENOMIC DNA]</scope>
    <source>
        <strain evidence="12 13">B16-10</strain>
    </source>
</reference>
<evidence type="ECO:0000256" key="5">
    <source>
        <dbReference type="ARBA" id="ARBA00022801"/>
    </source>
</evidence>
<dbReference type="InterPro" id="IPR029001">
    <property type="entry name" value="ITPase-like_fam"/>
</dbReference>
<dbReference type="OrthoDB" id="9807456at2"/>
<feature type="binding site" evidence="10">
    <location>
        <begin position="8"/>
        <end position="13"/>
    </location>
    <ligand>
        <name>substrate</name>
    </ligand>
</feature>
<comment type="catalytic activity">
    <reaction evidence="10">
        <text>ITP + H2O = IMP + diphosphate + H(+)</text>
        <dbReference type="Rhea" id="RHEA:29399"/>
        <dbReference type="ChEBI" id="CHEBI:15377"/>
        <dbReference type="ChEBI" id="CHEBI:15378"/>
        <dbReference type="ChEBI" id="CHEBI:33019"/>
        <dbReference type="ChEBI" id="CHEBI:58053"/>
        <dbReference type="ChEBI" id="CHEBI:61402"/>
        <dbReference type="EC" id="3.6.1.66"/>
    </reaction>
</comment>
<dbReference type="EC" id="3.6.1.66" evidence="10"/>
<keyword evidence="6 10" id="KW-0460">Magnesium</keyword>
<dbReference type="SUPFAM" id="SSF52972">
    <property type="entry name" value="ITPase-like"/>
    <property type="match status" value="1"/>
</dbReference>
<evidence type="ECO:0000256" key="8">
    <source>
        <dbReference type="ARBA" id="ARBA00051875"/>
    </source>
</evidence>
<evidence type="ECO:0000256" key="4">
    <source>
        <dbReference type="ARBA" id="ARBA00022741"/>
    </source>
</evidence>
<feature type="binding site" evidence="10">
    <location>
        <position position="71"/>
    </location>
    <ligand>
        <name>substrate</name>
    </ligand>
</feature>
<dbReference type="GO" id="GO:0035870">
    <property type="term" value="F:dITP diphosphatase activity"/>
    <property type="evidence" value="ECO:0007669"/>
    <property type="project" value="UniProtKB-UniRule"/>
</dbReference>
<comment type="catalytic activity">
    <reaction evidence="9 10">
        <text>XTP + H2O = XMP + diphosphate + H(+)</text>
        <dbReference type="Rhea" id="RHEA:28610"/>
        <dbReference type="ChEBI" id="CHEBI:15377"/>
        <dbReference type="ChEBI" id="CHEBI:15378"/>
        <dbReference type="ChEBI" id="CHEBI:33019"/>
        <dbReference type="ChEBI" id="CHEBI:57464"/>
        <dbReference type="ChEBI" id="CHEBI:61314"/>
        <dbReference type="EC" id="3.6.1.66"/>
    </reaction>
</comment>
<dbReference type="GO" id="GO:0036220">
    <property type="term" value="F:ITP diphosphatase activity"/>
    <property type="evidence" value="ECO:0007669"/>
    <property type="project" value="UniProtKB-UniRule"/>
</dbReference>
<comment type="function">
    <text evidence="10">Pyrophosphatase that catalyzes the hydrolysis of nucleoside triphosphates to their monophosphate derivatives, with a high preference for the non-canonical purine nucleotides XTP (xanthosine triphosphate), dITP (deoxyinosine triphosphate) and ITP. Seems to function as a house-cleaning enzyme that removes non-canonical purine nucleotides from the nucleotide pool, thus preventing their incorporation into DNA/RNA and avoiding chromosomal lesions.</text>
</comment>
<feature type="active site" description="Proton acceptor" evidence="10">
    <location>
        <position position="70"/>
    </location>
</feature>
<evidence type="ECO:0000256" key="7">
    <source>
        <dbReference type="ARBA" id="ARBA00023080"/>
    </source>
</evidence>
<keyword evidence="13" id="KW-1185">Reference proteome</keyword>
<feature type="binding site" evidence="10">
    <location>
        <position position="176"/>
    </location>
    <ligand>
        <name>substrate</name>
    </ligand>
</feature>
<feature type="binding site" evidence="10">
    <location>
        <begin position="181"/>
        <end position="182"/>
    </location>
    <ligand>
        <name>substrate</name>
    </ligand>
</feature>
<dbReference type="GO" id="GO:0009117">
    <property type="term" value="P:nucleotide metabolic process"/>
    <property type="evidence" value="ECO:0007669"/>
    <property type="project" value="UniProtKB-KW"/>
</dbReference>
<evidence type="ECO:0000256" key="2">
    <source>
        <dbReference type="ARBA" id="ARBA00011738"/>
    </source>
</evidence>
<evidence type="ECO:0000256" key="10">
    <source>
        <dbReference type="HAMAP-Rule" id="MF_01405"/>
    </source>
</evidence>
<gene>
    <name evidence="12" type="ORF">DS745_19255</name>
</gene>
<evidence type="ECO:0000256" key="1">
    <source>
        <dbReference type="ARBA" id="ARBA00008023"/>
    </source>
</evidence>
<dbReference type="GO" id="GO:0009146">
    <property type="term" value="P:purine nucleoside triphosphate catabolic process"/>
    <property type="evidence" value="ECO:0007669"/>
    <property type="project" value="UniProtKB-UniRule"/>
</dbReference>
<dbReference type="GO" id="GO:0036222">
    <property type="term" value="F:XTP diphosphatase activity"/>
    <property type="evidence" value="ECO:0007669"/>
    <property type="project" value="UniProtKB-UniRule"/>
</dbReference>
<dbReference type="AlphaFoldDB" id="A0A4Q0VPX1"/>
<dbReference type="GO" id="GO:0046872">
    <property type="term" value="F:metal ion binding"/>
    <property type="evidence" value="ECO:0007669"/>
    <property type="project" value="UniProtKB-KW"/>
</dbReference>
<dbReference type="PANTHER" id="PTHR11067">
    <property type="entry name" value="INOSINE TRIPHOSPHATE PYROPHOSPHATASE/HAM1 PROTEIN"/>
    <property type="match status" value="1"/>
</dbReference>
<feature type="binding site" evidence="10">
    <location>
        <position position="70"/>
    </location>
    <ligand>
        <name>Mg(2+)</name>
        <dbReference type="ChEBI" id="CHEBI:18420"/>
    </ligand>
</feature>
<accession>A0A4Q0VPX1</accession>
<feature type="binding site" evidence="10">
    <location>
        <begin position="153"/>
        <end position="156"/>
    </location>
    <ligand>
        <name>substrate</name>
    </ligand>
</feature>
<comment type="catalytic activity">
    <reaction evidence="8 10">
        <text>dITP + H2O = dIMP + diphosphate + H(+)</text>
        <dbReference type="Rhea" id="RHEA:28342"/>
        <dbReference type="ChEBI" id="CHEBI:15377"/>
        <dbReference type="ChEBI" id="CHEBI:15378"/>
        <dbReference type="ChEBI" id="CHEBI:33019"/>
        <dbReference type="ChEBI" id="CHEBI:61194"/>
        <dbReference type="ChEBI" id="CHEBI:61382"/>
        <dbReference type="EC" id="3.6.1.66"/>
    </reaction>
</comment>
<evidence type="ECO:0000313" key="13">
    <source>
        <dbReference type="Proteomes" id="UP000290649"/>
    </source>
</evidence>
<dbReference type="GO" id="GO:0005829">
    <property type="term" value="C:cytosol"/>
    <property type="evidence" value="ECO:0007669"/>
    <property type="project" value="TreeGrafter"/>
</dbReference>
<evidence type="ECO:0000256" key="6">
    <source>
        <dbReference type="ARBA" id="ARBA00022842"/>
    </source>
</evidence>